<dbReference type="Proteomes" id="UP001272987">
    <property type="component" value="Unassembled WGS sequence"/>
</dbReference>
<sequence length="78" mass="8599">MTQPAGESVEVVVPRVPQDADVYRSWRQVVTGVDERAEGREAVLGPEVGHGATVAVWPGTVLLVVDQRIVRWERAYTT</sequence>
<protein>
    <submittedName>
        <fullName evidence="1">Uncharacterized protein</fullName>
    </submittedName>
</protein>
<comment type="caution">
    <text evidence="1">The sequence shown here is derived from an EMBL/GenBank/DDBJ whole genome shotgun (WGS) entry which is preliminary data.</text>
</comment>
<keyword evidence="2" id="KW-1185">Reference proteome</keyword>
<reference evidence="1 2" key="1">
    <citation type="journal article" date="2023" name="Microb. Genom.">
        <title>Mesoterricola silvestris gen. nov., sp. nov., Mesoterricola sediminis sp. nov., Geothrix oryzae sp. nov., Geothrix edaphica sp. nov., Geothrix rubra sp. nov., and Geothrix limicola sp. nov., six novel members of Acidobacteriota isolated from soils.</title>
        <authorList>
            <person name="Weisberg A.J."/>
            <person name="Pearce E."/>
            <person name="Kramer C.G."/>
            <person name="Chang J.H."/>
            <person name="Clarke C.R."/>
        </authorList>
    </citation>
    <scope>NUCLEOTIDE SEQUENCE [LARGE SCALE GENOMIC DNA]</scope>
    <source>
        <strain evidence="1 2">NB05-1H</strain>
    </source>
</reference>
<name>A0ABU4MHP6_9ACTN</name>
<accession>A0ABU4MHP6</accession>
<gene>
    <name evidence="1" type="ORF">PV666_51445</name>
</gene>
<dbReference type="RefSeq" id="WP_408997354.1">
    <property type="nucleotide sequence ID" value="NZ_JARAWP010000087.1"/>
</dbReference>
<organism evidence="1 2">
    <name type="scientific">Streptomyces acidiscabies</name>
    <dbReference type="NCBI Taxonomy" id="42234"/>
    <lineage>
        <taxon>Bacteria</taxon>
        <taxon>Bacillati</taxon>
        <taxon>Actinomycetota</taxon>
        <taxon>Actinomycetes</taxon>
        <taxon>Kitasatosporales</taxon>
        <taxon>Streptomycetaceae</taxon>
        <taxon>Streptomyces</taxon>
    </lineage>
</organism>
<evidence type="ECO:0000313" key="2">
    <source>
        <dbReference type="Proteomes" id="UP001272987"/>
    </source>
</evidence>
<feature type="non-terminal residue" evidence="1">
    <location>
        <position position="78"/>
    </location>
</feature>
<proteinExistence type="predicted"/>
<dbReference type="EMBL" id="JARAWP010000087">
    <property type="protein sequence ID" value="MDX3026213.1"/>
    <property type="molecule type" value="Genomic_DNA"/>
</dbReference>
<evidence type="ECO:0000313" key="1">
    <source>
        <dbReference type="EMBL" id="MDX3026213.1"/>
    </source>
</evidence>